<dbReference type="InterPro" id="IPR029063">
    <property type="entry name" value="SAM-dependent_MTases_sf"/>
</dbReference>
<keyword evidence="6 9" id="KW-0819">tRNA processing</keyword>
<dbReference type="eggNOG" id="COG0220">
    <property type="taxonomic scope" value="Bacteria"/>
</dbReference>
<feature type="binding site" evidence="9">
    <location>
        <position position="107"/>
    </location>
    <ligand>
        <name>S-adenosyl-L-methionine</name>
        <dbReference type="ChEBI" id="CHEBI:59789"/>
    </ligand>
</feature>
<feature type="binding site" evidence="9">
    <location>
        <position position="161"/>
    </location>
    <ligand>
        <name>substrate</name>
    </ligand>
</feature>
<dbReference type="RefSeq" id="WP_006682127.1">
    <property type="nucleotide sequence ID" value="NZ_CAFB01000035.1"/>
</dbReference>
<comment type="catalytic activity">
    <reaction evidence="1 9">
        <text>guanosine(46) in tRNA + S-adenosyl-L-methionine = N(7)-methylguanosine(46) in tRNA + S-adenosyl-L-homocysteine</text>
        <dbReference type="Rhea" id="RHEA:42708"/>
        <dbReference type="Rhea" id="RHEA-COMP:10188"/>
        <dbReference type="Rhea" id="RHEA-COMP:10189"/>
        <dbReference type="ChEBI" id="CHEBI:57856"/>
        <dbReference type="ChEBI" id="CHEBI:59789"/>
        <dbReference type="ChEBI" id="CHEBI:74269"/>
        <dbReference type="ChEBI" id="CHEBI:74480"/>
        <dbReference type="EC" id="2.1.1.33"/>
    </reaction>
</comment>
<comment type="pathway">
    <text evidence="7 9">tRNA modification; N(7)-methylguanine-tRNA biosynthesis.</text>
</comment>
<reference evidence="10 11" key="1">
    <citation type="submission" date="2011-08" db="EMBL/GenBank/DDBJ databases">
        <title>The genome of the obligate endobacterium of an arbuscular mycorrhizal fungus reveals an interphylum network of nutritional interactions.</title>
        <authorList>
            <person name="Ghignone S."/>
            <person name="Salvioli A."/>
            <person name="Anca I."/>
            <person name="Lumini E."/>
            <person name="Ortu G."/>
            <person name="Petiti L."/>
            <person name="Cruveiller S."/>
            <person name="Bianciotto V."/>
            <person name="Piffanelli P."/>
            <person name="Lanfranco L."/>
            <person name="Bonfante P."/>
        </authorList>
    </citation>
    <scope>NUCLEOTIDE SEQUENCE [LARGE SCALE GENOMIC DNA]</scope>
    <source>
        <strain evidence="10 11">BEG34</strain>
    </source>
</reference>
<evidence type="ECO:0000313" key="11">
    <source>
        <dbReference type="Proteomes" id="UP000054051"/>
    </source>
</evidence>
<feature type="binding site" evidence="9">
    <location>
        <position position="157"/>
    </location>
    <ligand>
        <name>S-adenosyl-L-methionine</name>
        <dbReference type="ChEBI" id="CHEBI:59789"/>
    </ligand>
</feature>
<dbReference type="Proteomes" id="UP000054051">
    <property type="component" value="Unassembled WGS sequence"/>
</dbReference>
<comment type="caution">
    <text evidence="10">The sequence shown here is derived from an EMBL/GenBank/DDBJ whole genome shotgun (WGS) entry which is preliminary data.</text>
</comment>
<protein>
    <recommendedName>
        <fullName evidence="9">tRNA (guanine-N(7)-)-methyltransferase</fullName>
        <ecNumber evidence="9">2.1.1.33</ecNumber>
    </recommendedName>
    <alternativeName>
        <fullName evidence="9">tRNA (guanine(46)-N(7))-methyltransferase</fullName>
    </alternativeName>
    <alternativeName>
        <fullName evidence="9">tRNA(m7G46)-methyltransferase</fullName>
    </alternativeName>
</protein>
<dbReference type="FunFam" id="3.40.50.150:FF:000035">
    <property type="entry name" value="tRNA (guanine-N(7)-)-methyltransferase"/>
    <property type="match status" value="1"/>
</dbReference>
<dbReference type="Pfam" id="PF02390">
    <property type="entry name" value="Methyltransf_4"/>
    <property type="match status" value="1"/>
</dbReference>
<accession>G2J7W8</accession>
<dbReference type="UniPathway" id="UPA00989"/>
<organism evidence="10 11">
    <name type="scientific">Candidatus Glomeribacter gigasporarum BEG34</name>
    <dbReference type="NCBI Taxonomy" id="1070319"/>
    <lineage>
        <taxon>Bacteria</taxon>
        <taxon>Pseudomonadati</taxon>
        <taxon>Pseudomonadota</taxon>
        <taxon>Betaproteobacteria</taxon>
        <taxon>Burkholderiales</taxon>
        <taxon>Burkholderiaceae</taxon>
        <taxon>Candidatus Glomeribacter</taxon>
    </lineage>
</organism>
<name>G2J7W8_9BURK</name>
<dbReference type="HAMAP" id="MF_01057">
    <property type="entry name" value="tRNA_methyltr_TrmB"/>
    <property type="match status" value="1"/>
</dbReference>
<dbReference type="CDD" id="cd02440">
    <property type="entry name" value="AdoMet_MTases"/>
    <property type="match status" value="1"/>
</dbReference>
<dbReference type="NCBIfam" id="TIGR00091">
    <property type="entry name" value="tRNA (guanosine(46)-N7)-methyltransferase TrmB"/>
    <property type="match status" value="1"/>
</dbReference>
<feature type="binding site" evidence="9">
    <location>
        <position position="82"/>
    </location>
    <ligand>
        <name>S-adenosyl-L-methionine</name>
        <dbReference type="ChEBI" id="CHEBI:59789"/>
    </ligand>
</feature>
<dbReference type="OrthoDB" id="9802090at2"/>
<comment type="caution">
    <text evidence="9">Lacks conserved residue(s) required for the propagation of feature annotation.</text>
</comment>
<evidence type="ECO:0000313" key="10">
    <source>
        <dbReference type="EMBL" id="CCD28863.1"/>
    </source>
</evidence>
<proteinExistence type="inferred from homology"/>
<dbReference type="InterPro" id="IPR055361">
    <property type="entry name" value="tRNA_methyltr_TrmB_bact"/>
</dbReference>
<evidence type="ECO:0000256" key="2">
    <source>
        <dbReference type="ARBA" id="ARBA00003015"/>
    </source>
</evidence>
<feature type="binding site" evidence="9">
    <location>
        <begin position="228"/>
        <end position="231"/>
    </location>
    <ligand>
        <name>substrate</name>
    </ligand>
</feature>
<dbReference type="PANTHER" id="PTHR23417:SF14">
    <property type="entry name" value="PENTACOTRIPEPTIDE-REPEAT REGION OF PRORP DOMAIN-CONTAINING PROTEIN"/>
    <property type="match status" value="1"/>
</dbReference>
<evidence type="ECO:0000256" key="8">
    <source>
        <dbReference type="ARBA" id="ARBA00060767"/>
    </source>
</evidence>
<dbReference type="PANTHER" id="PTHR23417">
    <property type="entry name" value="3-DEOXY-D-MANNO-OCTULOSONIC-ACID TRANSFERASE/TRNA GUANINE-N 7 - -METHYLTRANSFERASE"/>
    <property type="match status" value="1"/>
</dbReference>
<evidence type="ECO:0000256" key="5">
    <source>
        <dbReference type="ARBA" id="ARBA00022691"/>
    </source>
</evidence>
<sequence length="271" mass="30463">MKNASYGLQPALSTKIQIRRVRSFVTRAGRLSNAQRRALETLAPRFVTPFHPEPHGAKSASARLAPFDWRAHFGREAPRVLEIGFGMGETTAEIARRWPHVDFLGIEVHTPGIGALLQRIDAHALNNIRIIAHDAVQVIEQMIEDGSLDGAHIFFPDPWPKARHHKRRLIQPAFVARLAARLAPGAYLHCATDWQDYAEHMLAVLSAQPSLENTAPGYTPRPAYRPVTKFEARGRQRGHGIWDLVFRKKPAGRLTPIYHIECSPNQDSLRV</sequence>
<feature type="binding site" evidence="9">
    <location>
        <position position="193"/>
    </location>
    <ligand>
        <name>substrate</name>
    </ligand>
</feature>
<dbReference type="AlphaFoldDB" id="G2J7W8"/>
<evidence type="ECO:0000256" key="9">
    <source>
        <dbReference type="HAMAP-Rule" id="MF_01057"/>
    </source>
</evidence>
<dbReference type="InterPro" id="IPR003358">
    <property type="entry name" value="tRNA_(Gua-N-7)_MeTrfase_Trmb"/>
</dbReference>
<evidence type="ECO:0000256" key="4">
    <source>
        <dbReference type="ARBA" id="ARBA00022679"/>
    </source>
</evidence>
<keyword evidence="11" id="KW-1185">Reference proteome</keyword>
<feature type="binding site" evidence="9">
    <location>
        <position position="134"/>
    </location>
    <ligand>
        <name>S-adenosyl-L-methionine</name>
        <dbReference type="ChEBI" id="CHEBI:59789"/>
    </ligand>
</feature>
<dbReference type="STRING" id="1070319.CAGGBEG34_190030"/>
<evidence type="ECO:0000256" key="6">
    <source>
        <dbReference type="ARBA" id="ARBA00022694"/>
    </source>
</evidence>
<keyword evidence="5 9" id="KW-0949">S-adenosyl-L-methionine</keyword>
<dbReference type="EMBL" id="CAFB01000035">
    <property type="protein sequence ID" value="CCD28863.1"/>
    <property type="molecule type" value="Genomic_DNA"/>
</dbReference>
<comment type="similarity">
    <text evidence="8 9">Belongs to the class I-like SAM-binding methyltransferase superfamily. TrmB family.</text>
</comment>
<evidence type="ECO:0000256" key="1">
    <source>
        <dbReference type="ARBA" id="ARBA00000142"/>
    </source>
</evidence>
<keyword evidence="3 9" id="KW-0489">Methyltransferase</keyword>
<dbReference type="GO" id="GO:0043527">
    <property type="term" value="C:tRNA methyltransferase complex"/>
    <property type="evidence" value="ECO:0007669"/>
    <property type="project" value="TreeGrafter"/>
</dbReference>
<keyword evidence="4 9" id="KW-0808">Transferase</keyword>
<dbReference type="Gene3D" id="3.40.50.150">
    <property type="entry name" value="Vaccinia Virus protein VP39"/>
    <property type="match status" value="1"/>
</dbReference>
<evidence type="ECO:0000256" key="3">
    <source>
        <dbReference type="ARBA" id="ARBA00022603"/>
    </source>
</evidence>
<dbReference type="GO" id="GO:0008176">
    <property type="term" value="F:tRNA (guanine(46)-N7)-methyltransferase activity"/>
    <property type="evidence" value="ECO:0007669"/>
    <property type="project" value="UniProtKB-UniRule"/>
</dbReference>
<evidence type="ECO:0000256" key="7">
    <source>
        <dbReference type="ARBA" id="ARBA00060552"/>
    </source>
</evidence>
<dbReference type="SUPFAM" id="SSF53335">
    <property type="entry name" value="S-adenosyl-L-methionine-dependent methyltransferases"/>
    <property type="match status" value="1"/>
</dbReference>
<dbReference type="EC" id="2.1.1.33" evidence="9"/>
<gene>
    <name evidence="9 10" type="primary">trmB</name>
    <name evidence="10" type="ORF">CAGGBEG34_190030</name>
</gene>
<dbReference type="PROSITE" id="PS51625">
    <property type="entry name" value="SAM_MT_TRMB"/>
    <property type="match status" value="1"/>
</dbReference>
<comment type="function">
    <text evidence="2 9">Catalyzes the formation of N(7)-methylguanine at position 46 (m7G46) in tRNA.</text>
</comment>